<accession>A0A0P0V0R6</accession>
<reference evidence="3" key="1">
    <citation type="journal article" date="2005" name="Nature">
        <title>The map-based sequence of the rice genome.</title>
        <authorList>
            <consortium name="International rice genome sequencing project (IRGSP)"/>
            <person name="Matsumoto T."/>
            <person name="Wu J."/>
            <person name="Kanamori H."/>
            <person name="Katayose Y."/>
            <person name="Fujisawa M."/>
            <person name="Namiki N."/>
            <person name="Mizuno H."/>
            <person name="Yamamoto K."/>
            <person name="Antonio B.A."/>
            <person name="Baba T."/>
            <person name="Sakata K."/>
            <person name="Nagamura Y."/>
            <person name="Aoki H."/>
            <person name="Arikawa K."/>
            <person name="Arita K."/>
            <person name="Bito T."/>
            <person name="Chiden Y."/>
            <person name="Fujitsuka N."/>
            <person name="Fukunaka R."/>
            <person name="Hamada M."/>
            <person name="Harada C."/>
            <person name="Hayashi A."/>
            <person name="Hijishita S."/>
            <person name="Honda M."/>
            <person name="Hosokawa S."/>
            <person name="Ichikawa Y."/>
            <person name="Idonuma A."/>
            <person name="Iijima M."/>
            <person name="Ikeda M."/>
            <person name="Ikeno M."/>
            <person name="Ito K."/>
            <person name="Ito S."/>
            <person name="Ito T."/>
            <person name="Ito Y."/>
            <person name="Ito Y."/>
            <person name="Iwabuchi A."/>
            <person name="Kamiya K."/>
            <person name="Karasawa W."/>
            <person name="Kurita K."/>
            <person name="Katagiri S."/>
            <person name="Kikuta A."/>
            <person name="Kobayashi H."/>
            <person name="Kobayashi N."/>
            <person name="Machita K."/>
            <person name="Maehara T."/>
            <person name="Masukawa M."/>
            <person name="Mizubayashi T."/>
            <person name="Mukai Y."/>
            <person name="Nagasaki H."/>
            <person name="Nagata Y."/>
            <person name="Naito S."/>
            <person name="Nakashima M."/>
            <person name="Nakama Y."/>
            <person name="Nakamichi Y."/>
            <person name="Nakamura M."/>
            <person name="Meguro A."/>
            <person name="Negishi M."/>
            <person name="Ohta I."/>
            <person name="Ohta T."/>
            <person name="Okamoto M."/>
            <person name="Ono N."/>
            <person name="Saji S."/>
            <person name="Sakaguchi M."/>
            <person name="Sakai K."/>
            <person name="Shibata M."/>
            <person name="Shimokawa T."/>
            <person name="Song J."/>
            <person name="Takazaki Y."/>
            <person name="Terasawa K."/>
            <person name="Tsugane M."/>
            <person name="Tsuji K."/>
            <person name="Ueda S."/>
            <person name="Waki K."/>
            <person name="Yamagata H."/>
            <person name="Yamamoto M."/>
            <person name="Yamamoto S."/>
            <person name="Yamane H."/>
            <person name="Yoshiki S."/>
            <person name="Yoshihara R."/>
            <person name="Yukawa K."/>
            <person name="Zhong H."/>
            <person name="Yano M."/>
            <person name="Yuan Q."/>
            <person name="Ouyang S."/>
            <person name="Liu J."/>
            <person name="Jones K.M."/>
            <person name="Gansberger K."/>
            <person name="Moffat K."/>
            <person name="Hill J."/>
            <person name="Bera J."/>
            <person name="Fadrosh D."/>
            <person name="Jin S."/>
            <person name="Johri S."/>
            <person name="Kim M."/>
            <person name="Overton L."/>
            <person name="Reardon M."/>
            <person name="Tsitrin T."/>
            <person name="Vuong H."/>
            <person name="Weaver B."/>
            <person name="Ciecko A."/>
            <person name="Tallon L."/>
            <person name="Jackson J."/>
            <person name="Pai G."/>
            <person name="Aken S.V."/>
            <person name="Utterback T."/>
            <person name="Reidmuller S."/>
            <person name="Feldblyum T."/>
            <person name="Hsiao J."/>
            <person name="Zismann V."/>
            <person name="Iobst S."/>
            <person name="de Vazeille A.R."/>
            <person name="Buell C.R."/>
            <person name="Ying K."/>
            <person name="Li Y."/>
            <person name="Lu T."/>
            <person name="Huang Y."/>
            <person name="Zhao Q."/>
            <person name="Feng Q."/>
            <person name="Zhang L."/>
            <person name="Zhu J."/>
            <person name="Weng Q."/>
            <person name="Mu J."/>
            <person name="Lu Y."/>
            <person name="Fan D."/>
            <person name="Liu Y."/>
            <person name="Guan J."/>
            <person name="Zhang Y."/>
            <person name="Yu S."/>
            <person name="Liu X."/>
            <person name="Zhang Y."/>
            <person name="Hong G."/>
            <person name="Han B."/>
            <person name="Choisne N."/>
            <person name="Demange N."/>
            <person name="Orjeda G."/>
            <person name="Samain S."/>
            <person name="Cattolico L."/>
            <person name="Pelletier E."/>
            <person name="Couloux A."/>
            <person name="Segurens B."/>
            <person name="Wincker P."/>
            <person name="D'Hont A."/>
            <person name="Scarpelli C."/>
            <person name="Weissenbach J."/>
            <person name="Salanoubat M."/>
            <person name="Quetier F."/>
            <person name="Yu Y."/>
            <person name="Kim H.R."/>
            <person name="Rambo T."/>
            <person name="Currie J."/>
            <person name="Collura K."/>
            <person name="Luo M."/>
            <person name="Yang T."/>
            <person name="Ammiraju J.S.S."/>
            <person name="Engler F."/>
            <person name="Soderlund C."/>
            <person name="Wing R.A."/>
            <person name="Palmer L.E."/>
            <person name="de la Bastide M."/>
            <person name="Spiegel L."/>
            <person name="Nascimento L."/>
            <person name="Zutavern T."/>
            <person name="O'Shaughnessy A."/>
            <person name="Dike S."/>
            <person name="Dedhia N."/>
            <person name="Preston R."/>
            <person name="Balija V."/>
            <person name="McCombie W.R."/>
            <person name="Chow T."/>
            <person name="Chen H."/>
            <person name="Chung M."/>
            <person name="Chen C."/>
            <person name="Shaw J."/>
            <person name="Wu H."/>
            <person name="Hsiao K."/>
            <person name="Chao Y."/>
            <person name="Chu M."/>
            <person name="Cheng C."/>
            <person name="Hour A."/>
            <person name="Lee P."/>
            <person name="Lin S."/>
            <person name="Lin Y."/>
            <person name="Liou J."/>
            <person name="Liu S."/>
            <person name="Hsing Y."/>
            <person name="Raghuvanshi S."/>
            <person name="Mohanty A."/>
            <person name="Bharti A.K."/>
            <person name="Gaur A."/>
            <person name="Gupta V."/>
            <person name="Kumar D."/>
            <person name="Ravi V."/>
            <person name="Vij S."/>
            <person name="Kapur A."/>
            <person name="Khurana P."/>
            <person name="Khurana P."/>
            <person name="Khurana J.P."/>
            <person name="Tyagi A.K."/>
            <person name="Gaikwad K."/>
            <person name="Singh A."/>
            <person name="Dalal V."/>
            <person name="Srivastava S."/>
            <person name="Dixit A."/>
            <person name="Pal A.K."/>
            <person name="Ghazi I.A."/>
            <person name="Yadav M."/>
            <person name="Pandit A."/>
            <person name="Bhargava A."/>
            <person name="Sureshbabu K."/>
            <person name="Batra K."/>
            <person name="Sharma T.R."/>
            <person name="Mohapatra T."/>
            <person name="Singh N.K."/>
            <person name="Messing J."/>
            <person name="Nelson A.B."/>
            <person name="Fuks G."/>
            <person name="Kavchok S."/>
            <person name="Keizer G."/>
            <person name="Linton E."/>
            <person name="Llaca V."/>
            <person name="Song R."/>
            <person name="Tanyolac B."/>
            <person name="Young S."/>
            <person name="Ho-Il K."/>
            <person name="Hahn J.H."/>
            <person name="Sangsakoo G."/>
            <person name="Vanavichit A."/>
            <person name="de Mattos Luiz.A.T."/>
            <person name="Zimmer P.D."/>
            <person name="Malone G."/>
            <person name="Dellagostin O."/>
            <person name="de Oliveira A.C."/>
            <person name="Bevan M."/>
            <person name="Bancroft I."/>
            <person name="Minx P."/>
            <person name="Cordum H."/>
            <person name="Wilson R."/>
            <person name="Cheng Z."/>
            <person name="Jin W."/>
            <person name="Jiang J."/>
            <person name="Leong S.A."/>
            <person name="Iwama H."/>
            <person name="Gojobori T."/>
            <person name="Itoh T."/>
            <person name="Niimura Y."/>
            <person name="Fujii Y."/>
            <person name="Habara T."/>
            <person name="Sakai H."/>
            <person name="Sato Y."/>
            <person name="Wilson G."/>
            <person name="Kumar K."/>
            <person name="McCouch S."/>
            <person name="Juretic N."/>
            <person name="Hoen D."/>
            <person name="Wright S."/>
            <person name="Bruskiewich R."/>
            <person name="Bureau T."/>
            <person name="Miyao A."/>
            <person name="Hirochika H."/>
            <person name="Nishikawa T."/>
            <person name="Kadowaki K."/>
            <person name="Sugiura M."/>
            <person name="Burr B."/>
            <person name="Sasaki T."/>
        </authorList>
    </citation>
    <scope>NUCLEOTIDE SEQUENCE [LARGE SCALE GENOMIC DNA]</scope>
    <source>
        <strain evidence="3">cv. Nipponbare</strain>
    </source>
</reference>
<dbReference type="EMBL" id="AP014957">
    <property type="protein sequence ID" value="BAS71491.1"/>
    <property type="molecule type" value="Genomic_DNA"/>
</dbReference>
<dbReference type="PaxDb" id="39947-A0A0P0V0R6"/>
<reference evidence="2 3" key="3">
    <citation type="journal article" date="2013" name="Rice">
        <title>Improvement of the Oryza sativa Nipponbare reference genome using next generation sequence and optical map data.</title>
        <authorList>
            <person name="Kawahara Y."/>
            <person name="de la Bastide M."/>
            <person name="Hamilton J.P."/>
            <person name="Kanamori H."/>
            <person name="McCombie W.R."/>
            <person name="Ouyang S."/>
            <person name="Schwartz D.C."/>
            <person name="Tanaka T."/>
            <person name="Wu J."/>
            <person name="Zhou S."/>
            <person name="Childs K.L."/>
            <person name="Davidson R.M."/>
            <person name="Lin H."/>
            <person name="Quesada-Ocampo L."/>
            <person name="Vaillancourt B."/>
            <person name="Sakai H."/>
            <person name="Lee S.S."/>
            <person name="Kim J."/>
            <person name="Numa H."/>
            <person name="Itoh T."/>
            <person name="Buell C.R."/>
            <person name="Matsumoto T."/>
        </authorList>
    </citation>
    <scope>NUCLEOTIDE SEQUENCE [LARGE SCALE GENOMIC DNA]</scope>
    <source>
        <strain evidence="3">cv. Nipponbare</strain>
    </source>
</reference>
<evidence type="ECO:0000313" key="3">
    <source>
        <dbReference type="Proteomes" id="UP000059680"/>
    </source>
</evidence>
<evidence type="ECO:0000313" key="2">
    <source>
        <dbReference type="EMBL" id="BAS71491.1"/>
    </source>
</evidence>
<proteinExistence type="predicted"/>
<reference evidence="2 3" key="2">
    <citation type="journal article" date="2013" name="Plant Cell Physiol.">
        <title>Rice Annotation Project Database (RAP-DB): an integrative and interactive database for rice genomics.</title>
        <authorList>
            <person name="Sakai H."/>
            <person name="Lee S.S."/>
            <person name="Tanaka T."/>
            <person name="Numa H."/>
            <person name="Kim J."/>
            <person name="Kawahara Y."/>
            <person name="Wakimoto H."/>
            <person name="Yang C.C."/>
            <person name="Iwamoto M."/>
            <person name="Abe T."/>
            <person name="Yamada Y."/>
            <person name="Muto A."/>
            <person name="Inokuchi H."/>
            <person name="Ikemura T."/>
            <person name="Matsumoto T."/>
            <person name="Sasaki T."/>
            <person name="Itoh T."/>
        </authorList>
    </citation>
    <scope>NUCLEOTIDE SEQUENCE [LARGE SCALE GENOMIC DNA]</scope>
    <source>
        <strain evidence="3">cv. Nipponbare</strain>
    </source>
</reference>
<sequence length="108" mass="11374">MTTVHVMVDHSAKDDKSGRDSLDATPLLGDNNGGSFLTPRLGSSSGSVATPACRLSITWCDGCDHRVARVAMLASLPPAISSPLLFFLPAASRHPPPSLLSVTHPEKR</sequence>
<protein>
    <submittedName>
        <fullName evidence="2">Os01g0269301 protein</fullName>
    </submittedName>
</protein>
<organism evidence="2 3">
    <name type="scientific">Oryza sativa subsp. japonica</name>
    <name type="common">Rice</name>
    <dbReference type="NCBI Taxonomy" id="39947"/>
    <lineage>
        <taxon>Eukaryota</taxon>
        <taxon>Viridiplantae</taxon>
        <taxon>Streptophyta</taxon>
        <taxon>Embryophyta</taxon>
        <taxon>Tracheophyta</taxon>
        <taxon>Spermatophyta</taxon>
        <taxon>Magnoliopsida</taxon>
        <taxon>Liliopsida</taxon>
        <taxon>Poales</taxon>
        <taxon>Poaceae</taxon>
        <taxon>BOP clade</taxon>
        <taxon>Oryzoideae</taxon>
        <taxon>Oryzeae</taxon>
        <taxon>Oryzinae</taxon>
        <taxon>Oryza</taxon>
        <taxon>Oryza sativa</taxon>
    </lineage>
</organism>
<gene>
    <name evidence="2" type="ordered locus">Os01g0269301</name>
    <name evidence="2" type="ORF">OSNPB_010269301</name>
</gene>
<feature type="region of interest" description="Disordered" evidence="1">
    <location>
        <begin position="1"/>
        <end position="29"/>
    </location>
</feature>
<dbReference type="InParanoid" id="A0A0P0V0R6"/>
<dbReference type="AlphaFoldDB" id="A0A0P0V0R6"/>
<dbReference type="Proteomes" id="UP000059680">
    <property type="component" value="Chromosome 1"/>
</dbReference>
<name>A0A0P0V0R6_ORYSJ</name>
<feature type="compositionally biased region" description="Basic and acidic residues" evidence="1">
    <location>
        <begin position="7"/>
        <end position="22"/>
    </location>
</feature>
<keyword evidence="3" id="KW-1185">Reference proteome</keyword>
<evidence type="ECO:0000256" key="1">
    <source>
        <dbReference type="SAM" id="MobiDB-lite"/>
    </source>
</evidence>